<keyword evidence="2" id="KW-0680">Restriction system</keyword>
<dbReference type="PANTHER" id="PTHR43140">
    <property type="entry name" value="TYPE-1 RESTRICTION ENZYME ECOKI SPECIFICITY PROTEIN"/>
    <property type="match status" value="1"/>
</dbReference>
<proteinExistence type="inferred from homology"/>
<evidence type="ECO:0000256" key="1">
    <source>
        <dbReference type="ARBA" id="ARBA00010923"/>
    </source>
</evidence>
<dbReference type="InterPro" id="IPR051212">
    <property type="entry name" value="Type-I_RE_S_subunit"/>
</dbReference>
<dbReference type="AlphaFoldDB" id="A0A4R2I366"/>
<dbReference type="InterPro" id="IPR000055">
    <property type="entry name" value="Restrct_endonuc_typeI_TRD"/>
</dbReference>
<dbReference type="CDD" id="cd17249">
    <property type="entry name" value="RMtype1_S_EcoR124I-TRD2-CR2_like"/>
    <property type="match status" value="1"/>
</dbReference>
<evidence type="ECO:0000256" key="2">
    <source>
        <dbReference type="ARBA" id="ARBA00022747"/>
    </source>
</evidence>
<evidence type="ECO:0000313" key="6">
    <source>
        <dbReference type="EMBL" id="TCO36885.1"/>
    </source>
</evidence>
<evidence type="ECO:0000259" key="5">
    <source>
        <dbReference type="Pfam" id="PF01420"/>
    </source>
</evidence>
<keyword evidence="7" id="KW-1185">Reference proteome</keyword>
<dbReference type="GO" id="GO:0003677">
    <property type="term" value="F:DNA binding"/>
    <property type="evidence" value="ECO:0007669"/>
    <property type="project" value="UniProtKB-KW"/>
</dbReference>
<feature type="domain" description="Type I restriction modification DNA specificity" evidence="5">
    <location>
        <begin position="8"/>
        <end position="176"/>
    </location>
</feature>
<name>A0A4R2I366_9GAMM</name>
<dbReference type="PANTHER" id="PTHR43140:SF1">
    <property type="entry name" value="TYPE I RESTRICTION ENZYME ECOKI SPECIFICITY SUBUNIT"/>
    <property type="match status" value="1"/>
</dbReference>
<evidence type="ECO:0000256" key="3">
    <source>
        <dbReference type="ARBA" id="ARBA00023125"/>
    </source>
</evidence>
<dbReference type="Pfam" id="PF01420">
    <property type="entry name" value="Methylase_S"/>
    <property type="match status" value="1"/>
</dbReference>
<sequence>MTEELPPGWARTPLGSLGEWFGGGTPSKAVGEYWRDGTVPWVSPKDMKRPLIESAQDRITERAVRESATNLVPANSVLMVTRSGILEHSFPVAVNTVPVAMNQDLKAVAVRGVDAVYASYFLRSRAEDILRTCKKDGTTVSSIDSDRLAAYEISIAPATEQKRIVSKIDELFSCIDEGERALERVQKLVERYRQSVLKAAVTGELTREWREKNKDKLESGEALLARILKARREAWEKAELEKMKAKGITPANDKWKQKYEEPLSPDMTDLPELPDGWVWASLDMLADIVGGITVDQKRRTEDCEPVPYLRVANVQRGYLDLSEMKSINAPRDRIEQLRLRPGDILFNEGGDIDKLGRGWIWEGQLSNCIHQNHVFRARLVILYSLNKIISWYGNVTGRTLFMRLGKQTTNLASLSLSKLKSVPVPIMCPSEADEIVSRVDDILSITDHHAGEIEKQMRGSSSLRQGVLKAAFSGRLVSQDPADEPASMLLKRIAAGRGTNHAAPMRGRKKKTSA</sequence>
<dbReference type="Gene3D" id="3.90.220.20">
    <property type="entry name" value="DNA methylase specificity domains"/>
    <property type="match status" value="2"/>
</dbReference>
<dbReference type="GO" id="GO:0009307">
    <property type="term" value="P:DNA restriction-modification system"/>
    <property type="evidence" value="ECO:0007669"/>
    <property type="project" value="UniProtKB-KW"/>
</dbReference>
<organism evidence="6 7">
    <name type="scientific">Dokdonella fugitiva</name>
    <dbReference type="NCBI Taxonomy" id="328517"/>
    <lineage>
        <taxon>Bacteria</taxon>
        <taxon>Pseudomonadati</taxon>
        <taxon>Pseudomonadota</taxon>
        <taxon>Gammaproteobacteria</taxon>
        <taxon>Lysobacterales</taxon>
        <taxon>Rhodanobacteraceae</taxon>
        <taxon>Dokdonella</taxon>
    </lineage>
</organism>
<feature type="region of interest" description="Disordered" evidence="4">
    <location>
        <begin position="495"/>
        <end position="514"/>
    </location>
</feature>
<dbReference type="EMBL" id="SLWQ01000011">
    <property type="protein sequence ID" value="TCO36885.1"/>
    <property type="molecule type" value="Genomic_DNA"/>
</dbReference>
<dbReference type="InterPro" id="IPR044946">
    <property type="entry name" value="Restrct_endonuc_typeI_TRD_sf"/>
</dbReference>
<evidence type="ECO:0000256" key="4">
    <source>
        <dbReference type="SAM" id="MobiDB-lite"/>
    </source>
</evidence>
<comment type="similarity">
    <text evidence="1">Belongs to the type-I restriction system S methylase family.</text>
</comment>
<comment type="caution">
    <text evidence="6">The sequence shown here is derived from an EMBL/GenBank/DDBJ whole genome shotgun (WGS) entry which is preliminary data.</text>
</comment>
<protein>
    <submittedName>
        <fullName evidence="6">Type I restriction enzyme S subunit</fullName>
    </submittedName>
</protein>
<accession>A0A4R2I366</accession>
<reference evidence="6 7" key="1">
    <citation type="journal article" date="2015" name="Stand. Genomic Sci.">
        <title>Genomic Encyclopedia of Bacterial and Archaeal Type Strains, Phase III: the genomes of soil and plant-associated and newly described type strains.</title>
        <authorList>
            <person name="Whitman W.B."/>
            <person name="Woyke T."/>
            <person name="Klenk H.P."/>
            <person name="Zhou Y."/>
            <person name="Lilburn T.G."/>
            <person name="Beck B.J."/>
            <person name="De Vos P."/>
            <person name="Vandamme P."/>
            <person name="Eisen J.A."/>
            <person name="Garrity G."/>
            <person name="Hugenholtz P."/>
            <person name="Kyrpides N.C."/>
        </authorList>
    </citation>
    <scope>NUCLEOTIDE SEQUENCE [LARGE SCALE GENOMIC DNA]</scope>
    <source>
        <strain evidence="6 7">A3</strain>
    </source>
</reference>
<dbReference type="Proteomes" id="UP000294862">
    <property type="component" value="Unassembled WGS sequence"/>
</dbReference>
<evidence type="ECO:0000313" key="7">
    <source>
        <dbReference type="Proteomes" id="UP000294862"/>
    </source>
</evidence>
<dbReference type="RefSeq" id="WP_131999930.1">
    <property type="nucleotide sequence ID" value="NZ_SLWQ01000011.1"/>
</dbReference>
<keyword evidence="3" id="KW-0238">DNA-binding</keyword>
<dbReference type="SUPFAM" id="SSF116734">
    <property type="entry name" value="DNA methylase specificity domain"/>
    <property type="match status" value="2"/>
</dbReference>
<dbReference type="CDD" id="cd17253">
    <property type="entry name" value="RMtype1_S_Eco933I-TRD2-CR2_like"/>
    <property type="match status" value="1"/>
</dbReference>
<dbReference type="OrthoDB" id="9798929at2"/>
<gene>
    <name evidence="6" type="ORF">EV148_11161</name>
</gene>